<evidence type="ECO:0000256" key="8">
    <source>
        <dbReference type="ARBA" id="ARBA00032448"/>
    </source>
</evidence>
<evidence type="ECO:0000256" key="7">
    <source>
        <dbReference type="ARBA" id="ARBA00032424"/>
    </source>
</evidence>
<dbReference type="SUPFAM" id="SSF48576">
    <property type="entry name" value="Terpenoid synthases"/>
    <property type="match status" value="1"/>
</dbReference>
<keyword evidence="13" id="KW-1185">Reference proteome</keyword>
<dbReference type="OrthoDB" id="6921389at2759"/>
<dbReference type="InterPro" id="IPR000092">
    <property type="entry name" value="Polyprenyl_synt"/>
</dbReference>
<dbReference type="SFLD" id="SFLDS00005">
    <property type="entry name" value="Isoprenoid_Synthase_Type_I"/>
    <property type="match status" value="1"/>
</dbReference>
<dbReference type="AlphaFoldDB" id="A0A8S0W0Q8"/>
<evidence type="ECO:0000256" key="2">
    <source>
        <dbReference type="ARBA" id="ARBA00006706"/>
    </source>
</evidence>
<dbReference type="Gene3D" id="1.10.600.10">
    <property type="entry name" value="Farnesyl Diphosphate Synthase"/>
    <property type="match status" value="1"/>
</dbReference>
<evidence type="ECO:0000256" key="5">
    <source>
        <dbReference type="ARBA" id="ARBA00032052"/>
    </source>
</evidence>
<comment type="similarity">
    <text evidence="2 11">Belongs to the FPP/GGPP synthase family.</text>
</comment>
<evidence type="ECO:0000256" key="4">
    <source>
        <dbReference type="ARBA" id="ARBA00022842"/>
    </source>
</evidence>
<evidence type="ECO:0000256" key="10">
    <source>
        <dbReference type="ARBA" id="ARBA00033096"/>
    </source>
</evidence>
<dbReference type="InterPro" id="IPR033749">
    <property type="entry name" value="Polyprenyl_synt_CS"/>
</dbReference>
<dbReference type="PANTHER" id="PTHR12001:SF44">
    <property type="entry name" value="GERANYLGERANYL PYROPHOSPHATE SYNTHASE"/>
    <property type="match status" value="1"/>
</dbReference>
<evidence type="ECO:0000256" key="3">
    <source>
        <dbReference type="ARBA" id="ARBA00022723"/>
    </source>
</evidence>
<dbReference type="EMBL" id="CACVBS010000091">
    <property type="protein sequence ID" value="CAA7270594.1"/>
    <property type="molecule type" value="Genomic_DNA"/>
</dbReference>
<evidence type="ECO:0000256" key="1">
    <source>
        <dbReference type="ARBA" id="ARBA00001946"/>
    </source>
</evidence>
<proteinExistence type="inferred from homology"/>
<dbReference type="GO" id="GO:0008299">
    <property type="term" value="P:isoprenoid biosynthetic process"/>
    <property type="evidence" value="ECO:0007669"/>
    <property type="project" value="InterPro"/>
</dbReference>
<dbReference type="GO" id="GO:0004659">
    <property type="term" value="F:prenyltransferase activity"/>
    <property type="evidence" value="ECO:0007669"/>
    <property type="project" value="InterPro"/>
</dbReference>
<evidence type="ECO:0000313" key="13">
    <source>
        <dbReference type="Proteomes" id="UP000467700"/>
    </source>
</evidence>
<name>A0A8S0W0Q8_CYCAE</name>
<comment type="caution">
    <text evidence="12">The sequence shown here is derived from an EMBL/GenBank/DDBJ whole genome shotgun (WGS) entry which is preliminary data.</text>
</comment>
<dbReference type="PROSITE" id="PS00723">
    <property type="entry name" value="POLYPRENYL_SYNTHASE_1"/>
    <property type="match status" value="1"/>
</dbReference>
<sequence>MVCDYAGRLLSALGFVLQPTRADAATEKMPSIDIARHESPIYIPDGDVWSQNDEESIIEPYRYIAGLPGKDMRGRFIDALNLWMHVPTEPLKIIKEIVAKLHVASLMIDDIEDNSDLRRGQPSAHKVFGVPQTINSANYIYFMTMEDAFKLEPYSLKGRSAIRAVVAELLSLHRGQGLDIVWRDNRKCPTESQYVDMVNKKTSGLLRVAAKLMATCATKNTDVDFVPLVDAFGVFFQIRDDLMNLDSREYEETKGFAEDLTEGKFSFPIIHGINEKPDNTLLIDVLNEHPTTAPPKLEAIDYMRYQTRSFEYTETVLSTLETYIRDEIERFGGNPPLVGLVDKLSKRGNN</sequence>
<accession>A0A8S0W0Q8</accession>
<evidence type="ECO:0000313" key="12">
    <source>
        <dbReference type="EMBL" id="CAA7270594.1"/>
    </source>
</evidence>
<evidence type="ECO:0000256" key="11">
    <source>
        <dbReference type="RuleBase" id="RU004466"/>
    </source>
</evidence>
<keyword evidence="3" id="KW-0479">Metal-binding</keyword>
<dbReference type="CDD" id="cd00685">
    <property type="entry name" value="Trans_IPPS_HT"/>
    <property type="match status" value="1"/>
</dbReference>
<evidence type="ECO:0000256" key="9">
    <source>
        <dbReference type="ARBA" id="ARBA00032873"/>
    </source>
</evidence>
<dbReference type="Proteomes" id="UP000467700">
    <property type="component" value="Unassembled WGS sequence"/>
</dbReference>
<comment type="cofactor">
    <cofactor evidence="1">
        <name>Mg(2+)</name>
        <dbReference type="ChEBI" id="CHEBI:18420"/>
    </cofactor>
</comment>
<dbReference type="PROSITE" id="PS00444">
    <property type="entry name" value="POLYPRENYL_SYNTHASE_2"/>
    <property type="match status" value="1"/>
</dbReference>
<gene>
    <name evidence="12" type="ORF">AAE3_LOCUS12826</name>
</gene>
<dbReference type="GO" id="GO:0046872">
    <property type="term" value="F:metal ion binding"/>
    <property type="evidence" value="ECO:0007669"/>
    <property type="project" value="UniProtKB-KW"/>
</dbReference>
<keyword evidence="11" id="KW-0808">Transferase</keyword>
<dbReference type="InterPro" id="IPR008949">
    <property type="entry name" value="Isoprenoid_synthase_dom_sf"/>
</dbReference>
<dbReference type="PANTHER" id="PTHR12001">
    <property type="entry name" value="GERANYLGERANYL PYROPHOSPHATE SYNTHASE"/>
    <property type="match status" value="1"/>
</dbReference>
<evidence type="ECO:0000256" key="6">
    <source>
        <dbReference type="ARBA" id="ARBA00032380"/>
    </source>
</evidence>
<reference evidence="12 13" key="1">
    <citation type="submission" date="2020-01" db="EMBL/GenBank/DDBJ databases">
        <authorList>
            <person name="Gupta K D."/>
        </authorList>
    </citation>
    <scope>NUCLEOTIDE SEQUENCE [LARGE SCALE GENOMIC DNA]</scope>
</reference>
<dbReference type="Pfam" id="PF00348">
    <property type="entry name" value="polyprenyl_synt"/>
    <property type="match status" value="1"/>
</dbReference>
<organism evidence="12 13">
    <name type="scientific">Cyclocybe aegerita</name>
    <name type="common">Black poplar mushroom</name>
    <name type="synonym">Agrocybe aegerita</name>
    <dbReference type="NCBI Taxonomy" id="1973307"/>
    <lineage>
        <taxon>Eukaryota</taxon>
        <taxon>Fungi</taxon>
        <taxon>Dikarya</taxon>
        <taxon>Basidiomycota</taxon>
        <taxon>Agaricomycotina</taxon>
        <taxon>Agaricomycetes</taxon>
        <taxon>Agaricomycetidae</taxon>
        <taxon>Agaricales</taxon>
        <taxon>Agaricineae</taxon>
        <taxon>Bolbitiaceae</taxon>
        <taxon>Cyclocybe</taxon>
    </lineage>
</organism>
<protein>
    <recommendedName>
        <fullName evidence="9">(2E,6E)-farnesyl diphosphate synthase</fullName>
    </recommendedName>
    <alternativeName>
        <fullName evidence="8">Dimethylallyltranstransferase</fullName>
    </alternativeName>
    <alternativeName>
        <fullName evidence="7">Farnesyl diphosphate synthase</fullName>
    </alternativeName>
    <alternativeName>
        <fullName evidence="5">Farnesyltranstransferase</fullName>
    </alternativeName>
    <alternativeName>
        <fullName evidence="10">Geranylgeranyl diphosphate synthase</fullName>
    </alternativeName>
    <alternativeName>
        <fullName evidence="6">Geranyltranstransferase</fullName>
    </alternativeName>
</protein>
<keyword evidence="4" id="KW-0460">Magnesium</keyword>